<feature type="compositionally biased region" description="Polar residues" evidence="1">
    <location>
        <begin position="193"/>
        <end position="205"/>
    </location>
</feature>
<protein>
    <submittedName>
        <fullName evidence="2">Uncharacterized protein</fullName>
    </submittedName>
</protein>
<feature type="compositionally biased region" description="Basic and acidic residues" evidence="1">
    <location>
        <begin position="89"/>
        <end position="104"/>
    </location>
</feature>
<dbReference type="AlphaFoldDB" id="A0A2C6KR33"/>
<feature type="compositionally biased region" description="Basic and acidic residues" evidence="1">
    <location>
        <begin position="208"/>
        <end position="217"/>
    </location>
</feature>
<evidence type="ECO:0000313" key="2">
    <source>
        <dbReference type="EMBL" id="PHJ18872.1"/>
    </source>
</evidence>
<feature type="compositionally biased region" description="Polar residues" evidence="1">
    <location>
        <begin position="515"/>
        <end position="524"/>
    </location>
</feature>
<dbReference type="RefSeq" id="XP_067920576.1">
    <property type="nucleotide sequence ID" value="XM_068067451.1"/>
</dbReference>
<proteinExistence type="predicted"/>
<feature type="region of interest" description="Disordered" evidence="1">
    <location>
        <begin position="642"/>
        <end position="721"/>
    </location>
</feature>
<accession>A0A2C6KR33</accession>
<feature type="compositionally biased region" description="Low complexity" evidence="1">
    <location>
        <begin position="573"/>
        <end position="585"/>
    </location>
</feature>
<feature type="compositionally biased region" description="Basic and acidic residues" evidence="1">
    <location>
        <begin position="499"/>
        <end position="514"/>
    </location>
</feature>
<feature type="compositionally biased region" description="Low complexity" evidence="1">
    <location>
        <begin position="69"/>
        <end position="81"/>
    </location>
</feature>
<evidence type="ECO:0000256" key="1">
    <source>
        <dbReference type="SAM" id="MobiDB-lite"/>
    </source>
</evidence>
<dbReference type="GeneID" id="94430662"/>
<reference evidence="2 3" key="1">
    <citation type="journal article" date="2017" name="Int. J. Parasitol.">
        <title>The genome of the protozoan parasite Cystoisospora suis and a reverse vaccinology approach to identify vaccine candidates.</title>
        <authorList>
            <person name="Palmieri N."/>
            <person name="Shrestha A."/>
            <person name="Ruttkowski B."/>
            <person name="Beck T."/>
            <person name="Vogl C."/>
            <person name="Tomley F."/>
            <person name="Blake D.P."/>
            <person name="Joachim A."/>
        </authorList>
    </citation>
    <scope>NUCLEOTIDE SEQUENCE [LARGE SCALE GENOMIC DNA]</scope>
    <source>
        <strain evidence="2 3">Wien I</strain>
    </source>
</reference>
<evidence type="ECO:0000313" key="3">
    <source>
        <dbReference type="Proteomes" id="UP000221165"/>
    </source>
</evidence>
<gene>
    <name evidence="2" type="ORF">CSUI_007304</name>
</gene>
<feature type="region of interest" description="Disordered" evidence="1">
    <location>
        <begin position="52"/>
        <end position="146"/>
    </location>
</feature>
<keyword evidence="3" id="KW-1185">Reference proteome</keyword>
<dbReference type="EMBL" id="MIGC01003828">
    <property type="protein sequence ID" value="PHJ18872.1"/>
    <property type="molecule type" value="Genomic_DNA"/>
</dbReference>
<feature type="region of interest" description="Disordered" evidence="1">
    <location>
        <begin position="183"/>
        <end position="225"/>
    </location>
</feature>
<feature type="compositionally biased region" description="Pro residues" evidence="1">
    <location>
        <begin position="444"/>
        <end position="453"/>
    </location>
</feature>
<feature type="compositionally biased region" description="Basic and acidic residues" evidence="1">
    <location>
        <begin position="690"/>
        <end position="713"/>
    </location>
</feature>
<organism evidence="2 3">
    <name type="scientific">Cystoisospora suis</name>
    <dbReference type="NCBI Taxonomy" id="483139"/>
    <lineage>
        <taxon>Eukaryota</taxon>
        <taxon>Sar</taxon>
        <taxon>Alveolata</taxon>
        <taxon>Apicomplexa</taxon>
        <taxon>Conoidasida</taxon>
        <taxon>Coccidia</taxon>
        <taxon>Eucoccidiorida</taxon>
        <taxon>Eimeriorina</taxon>
        <taxon>Sarcocystidae</taxon>
        <taxon>Cystoisospora</taxon>
    </lineage>
</organism>
<feature type="compositionally biased region" description="Acidic residues" evidence="1">
    <location>
        <begin position="528"/>
        <end position="540"/>
    </location>
</feature>
<dbReference type="Proteomes" id="UP000221165">
    <property type="component" value="Unassembled WGS sequence"/>
</dbReference>
<dbReference type="VEuPathDB" id="ToxoDB:CSUI_007304"/>
<sequence length="782" mass="86789">MAIRTFLFRHLAFRLPVLKMKVRSTLRAAWLRLWSGVAAAADAGMRKEDAGDASMVAGLSPSSSPPTPSSLAISPLSSSFSTRETNASPREEEEKETELKEKKGILVLRDPKTKKKKSKKEARIGLQQRSKGKRNDLAELGGGGGGADILCGRQRSDLPYSETVTSPHKAKCVCFVEPVKPMEEEEEKEDSNVIENSRGNRSSPGQVRKKEDENPHQEEEEEEGGLFTFEDVCLRTIVRDIIGEDGNEKQEIAIIIGCSVFNKDTVVSPSSSSPLKPPSPTLCFPPEGRMMCTIIRWTECRDPNKWPRNRESDRAFEKRYLEDRDDAEGDPRYFPWVDEEAPPGGALLLPPIVGSPAKFRLCLWPEQRLQEDEKATKKGASECSNLFDLEKAFENLPVVEELLKKEGVPNMEAGGFPIRVTTERSVKWFLLEETDEEEEGASGTPPPPPPSPLPEQKKEEEEEVTTTKKNKNDEKEEESALLVDHGGDAYEKEEEAEETKERDDTEKGPKEDTRMMSTASSTIPSEREEQEEEEEVDVSDELDRTFVGGGEEDETCGSCKADGTAMIRPPLRSSSSSFCGSSEMSHPPPPPSEHHHPYHSSPPLQVAHSYFSSLSPSPPACSSPFSFSPCSSFSSWCVSSWGSGTTTTTTTTRRKKSESWSSSGGCLFLSHGRTARTPSPFIPPGSRKRERNDRRLPSCLVDDDKNQKCDPETKTTAGGTDDTKRWWEESLDVSCSYWCVTLKPPGLLPLSPPPDIDSDRPGDWALWNVERVMCHCPAGYGH</sequence>
<feature type="region of interest" description="Disordered" evidence="1">
    <location>
        <begin position="434"/>
        <end position="605"/>
    </location>
</feature>
<name>A0A2C6KR33_9APIC</name>
<feature type="compositionally biased region" description="Low complexity" evidence="1">
    <location>
        <begin position="642"/>
        <end position="651"/>
    </location>
</feature>
<comment type="caution">
    <text evidence="2">The sequence shown here is derived from an EMBL/GenBank/DDBJ whole genome shotgun (WGS) entry which is preliminary data.</text>
</comment>